<keyword evidence="4" id="KW-0762">Sugar transport</keyword>
<evidence type="ECO:0000259" key="10">
    <source>
        <dbReference type="PROSITE" id="PS50893"/>
    </source>
</evidence>
<feature type="domain" description="ABC transporter" evidence="10">
    <location>
        <begin position="248"/>
        <end position="501"/>
    </location>
</feature>
<dbReference type="FunFam" id="3.40.50.300:FF:000127">
    <property type="entry name" value="Ribose import ATP-binding protein RbsA"/>
    <property type="match status" value="1"/>
</dbReference>
<keyword evidence="5" id="KW-0677">Repeat</keyword>
<evidence type="ECO:0000256" key="8">
    <source>
        <dbReference type="ARBA" id="ARBA00022967"/>
    </source>
</evidence>
<dbReference type="GO" id="GO:0016887">
    <property type="term" value="F:ATP hydrolysis activity"/>
    <property type="evidence" value="ECO:0007669"/>
    <property type="project" value="InterPro"/>
</dbReference>
<evidence type="ECO:0000256" key="5">
    <source>
        <dbReference type="ARBA" id="ARBA00022737"/>
    </source>
</evidence>
<dbReference type="InterPro" id="IPR003439">
    <property type="entry name" value="ABC_transporter-like_ATP-bd"/>
</dbReference>
<dbReference type="Proteomes" id="UP000011863">
    <property type="component" value="Chromosome"/>
</dbReference>
<dbReference type="GO" id="GO:0005524">
    <property type="term" value="F:ATP binding"/>
    <property type="evidence" value="ECO:0007669"/>
    <property type="project" value="UniProtKB-KW"/>
</dbReference>
<evidence type="ECO:0000313" key="11">
    <source>
        <dbReference type="EMBL" id="BAN04337.1"/>
    </source>
</evidence>
<keyword evidence="2" id="KW-0813">Transport</keyword>
<dbReference type="InterPro" id="IPR050107">
    <property type="entry name" value="ABC_carbohydrate_import_ATPase"/>
</dbReference>
<dbReference type="RefSeq" id="WP_015443584.1">
    <property type="nucleotide sequence ID" value="NC_020520.1"/>
</dbReference>
<proteinExistence type="predicted"/>
<feature type="domain" description="ABC transporter" evidence="10">
    <location>
        <begin position="12"/>
        <end position="247"/>
    </location>
</feature>
<dbReference type="PANTHER" id="PTHR43790">
    <property type="entry name" value="CARBOHYDRATE TRANSPORT ATP-BINDING PROTEIN MG119-RELATED"/>
    <property type="match status" value="1"/>
</dbReference>
<evidence type="ECO:0000256" key="3">
    <source>
        <dbReference type="ARBA" id="ARBA00022475"/>
    </source>
</evidence>
<keyword evidence="6" id="KW-0547">Nucleotide-binding</keyword>
<evidence type="ECO:0000256" key="9">
    <source>
        <dbReference type="ARBA" id="ARBA00023136"/>
    </source>
</evidence>
<evidence type="ECO:0000256" key="7">
    <source>
        <dbReference type="ARBA" id="ARBA00022840"/>
    </source>
</evidence>
<accession>A0A6C7EC55</accession>
<keyword evidence="12" id="KW-1185">Reference proteome</keyword>
<keyword evidence="7 11" id="KW-0067">ATP-binding</keyword>
<comment type="subcellular location">
    <subcellularLocation>
        <location evidence="1">Cell membrane</location>
        <topology evidence="1">Peripheral membrane protein</topology>
    </subcellularLocation>
</comment>
<dbReference type="SMART" id="SM00382">
    <property type="entry name" value="AAA"/>
    <property type="match status" value="2"/>
</dbReference>
<gene>
    <name evidence="11" type="ORF">YM304_40230</name>
</gene>
<dbReference type="OrthoDB" id="39350at2"/>
<dbReference type="PANTHER" id="PTHR43790:SF3">
    <property type="entry name" value="D-ALLOSE IMPORT ATP-BINDING PROTEIN ALSA-RELATED"/>
    <property type="match status" value="1"/>
</dbReference>
<dbReference type="Gene3D" id="3.40.50.300">
    <property type="entry name" value="P-loop containing nucleotide triphosphate hydrolases"/>
    <property type="match status" value="2"/>
</dbReference>
<dbReference type="GO" id="GO:0005886">
    <property type="term" value="C:plasma membrane"/>
    <property type="evidence" value="ECO:0007669"/>
    <property type="project" value="UniProtKB-SubCell"/>
</dbReference>
<dbReference type="PROSITE" id="PS00211">
    <property type="entry name" value="ABC_TRANSPORTER_1"/>
    <property type="match status" value="1"/>
</dbReference>
<evidence type="ECO:0000256" key="2">
    <source>
        <dbReference type="ARBA" id="ARBA00022448"/>
    </source>
</evidence>
<dbReference type="CDD" id="cd03215">
    <property type="entry name" value="ABC_Carb_Monos_II"/>
    <property type="match status" value="1"/>
</dbReference>
<dbReference type="AlphaFoldDB" id="A0A6C7EC55"/>
<dbReference type="SUPFAM" id="SSF52540">
    <property type="entry name" value="P-loop containing nucleoside triphosphate hydrolases"/>
    <property type="match status" value="2"/>
</dbReference>
<evidence type="ECO:0000313" key="12">
    <source>
        <dbReference type="Proteomes" id="UP000011863"/>
    </source>
</evidence>
<reference evidence="11 12" key="1">
    <citation type="journal article" date="2013" name="Int. J. Syst. Evol. Microbiol.">
        <title>Ilumatobacter nonamiense sp. nov. and Ilumatobacter coccineum sp. nov., isolated from seashore sand.</title>
        <authorList>
            <person name="Matsumoto A."/>
            <person name="Kasai H."/>
            <person name="Matsuo Y."/>
            <person name="Shizuri Y."/>
            <person name="Ichikawa N."/>
            <person name="Fujita N."/>
            <person name="Omura S."/>
            <person name="Takahashi Y."/>
        </authorList>
    </citation>
    <scope>NUCLEOTIDE SEQUENCE [LARGE SCALE GENOMIC DNA]</scope>
    <source>
        <strain evidence="12">NBRC 103263 / KCTC 29153 / YM16-304</strain>
    </source>
</reference>
<dbReference type="CDD" id="cd03216">
    <property type="entry name" value="ABC_Carb_Monos_I"/>
    <property type="match status" value="1"/>
</dbReference>
<evidence type="ECO:0000256" key="6">
    <source>
        <dbReference type="ARBA" id="ARBA00022741"/>
    </source>
</evidence>
<sequence>MERTEQDAAPRLRVDGVSKSFGAVHALRGVSFDVQAGEIHALVGENGAGKSTLVGIITGIRPGDAGVVSVDGVATKFKTPLDARAAGIAAMYQDPNLFPHLSVAENIMTGQFPRRGPFIDHAAMKTRARELLADVGFEIDVDQMVAGLTVAEAQFVEIARALSSDLRVLILDEPTSALTPSEAEKLYEVVRRLRDTGTAIIWISHRMEEIRALADTITVLRDGQHVITSPSADLSDDEMIRQMVGRSVVLENVARTEPLGDVCLKVSGLSLPGVFDEIDFEIREGEIVAMAGLVGAGRSEIAQALFGLSKGVEGEVEIHGETVAPRSPRQMADLGLVYLPENRDAEGIISTMPIVDNIALPSLKSLGRGGIVDSAGERRLAEDQRSALSIKGEIGDLVSSLSGGNRQKVAIARWLAKQPTVLLLDEPTHGIDVGTKAQVHDIMRELARKQRMGILMISSDMLEVLAVSDRVLVLSRGRIVVDLETATATQESILAAATQRATKATVA</sequence>
<dbReference type="EMBL" id="AP012057">
    <property type="protein sequence ID" value="BAN04337.1"/>
    <property type="molecule type" value="Genomic_DNA"/>
</dbReference>
<dbReference type="InterPro" id="IPR027417">
    <property type="entry name" value="P-loop_NTPase"/>
</dbReference>
<keyword evidence="8" id="KW-1278">Translocase</keyword>
<evidence type="ECO:0000256" key="4">
    <source>
        <dbReference type="ARBA" id="ARBA00022597"/>
    </source>
</evidence>
<protein>
    <submittedName>
        <fullName evidence="11">Putative ABC transporter ATP-binding protein</fullName>
    </submittedName>
</protein>
<dbReference type="InterPro" id="IPR017871">
    <property type="entry name" value="ABC_transporter-like_CS"/>
</dbReference>
<dbReference type="Pfam" id="PF00005">
    <property type="entry name" value="ABC_tran"/>
    <property type="match status" value="2"/>
</dbReference>
<dbReference type="KEGG" id="aym:YM304_40230"/>
<evidence type="ECO:0000256" key="1">
    <source>
        <dbReference type="ARBA" id="ARBA00004202"/>
    </source>
</evidence>
<keyword evidence="3" id="KW-1003">Cell membrane</keyword>
<name>A0A6C7EC55_ILUCY</name>
<dbReference type="PROSITE" id="PS50893">
    <property type="entry name" value="ABC_TRANSPORTER_2"/>
    <property type="match status" value="2"/>
</dbReference>
<keyword evidence="9" id="KW-0472">Membrane</keyword>
<dbReference type="InterPro" id="IPR003593">
    <property type="entry name" value="AAA+_ATPase"/>
</dbReference>
<organism evidence="11 12">
    <name type="scientific">Ilumatobacter coccineus (strain NBRC 103263 / KCTC 29153 / YM16-304)</name>
    <dbReference type="NCBI Taxonomy" id="1313172"/>
    <lineage>
        <taxon>Bacteria</taxon>
        <taxon>Bacillati</taxon>
        <taxon>Actinomycetota</taxon>
        <taxon>Acidimicrobiia</taxon>
        <taxon>Acidimicrobiales</taxon>
        <taxon>Ilumatobacteraceae</taxon>
        <taxon>Ilumatobacter</taxon>
    </lineage>
</organism>